<proteinExistence type="predicted"/>
<keyword evidence="3" id="KW-1185">Reference proteome</keyword>
<organism evidence="2 3">
    <name type="scientific">Flavobacterium laiguense</name>
    <dbReference type="NCBI Taxonomy" id="2169409"/>
    <lineage>
        <taxon>Bacteria</taxon>
        <taxon>Pseudomonadati</taxon>
        <taxon>Bacteroidota</taxon>
        <taxon>Flavobacteriia</taxon>
        <taxon>Flavobacteriales</taxon>
        <taxon>Flavobacteriaceae</taxon>
        <taxon>Flavobacterium</taxon>
    </lineage>
</organism>
<dbReference type="InterPro" id="IPR021255">
    <property type="entry name" value="DUF2807"/>
</dbReference>
<dbReference type="AlphaFoldDB" id="A0A2U1JNC6"/>
<evidence type="ECO:0000313" key="2">
    <source>
        <dbReference type="EMBL" id="PWA06670.1"/>
    </source>
</evidence>
<protein>
    <recommendedName>
        <fullName evidence="1">Putative auto-transporter adhesin head GIN domain-containing protein</fullName>
    </recommendedName>
</protein>
<dbReference type="EMBL" id="QCZH01000025">
    <property type="protein sequence ID" value="PWA06670.1"/>
    <property type="molecule type" value="Genomic_DNA"/>
</dbReference>
<reference evidence="2 3" key="1">
    <citation type="submission" date="2018-04" db="EMBL/GenBank/DDBJ databases">
        <title>Flavobacterium sp. nov., isolated from glacier ice.</title>
        <authorList>
            <person name="Liu Q."/>
            <person name="Xin Y.-H."/>
        </authorList>
    </citation>
    <scope>NUCLEOTIDE SEQUENCE [LARGE SCALE GENOMIC DNA]</scope>
    <source>
        <strain evidence="2 3">LB2P30</strain>
    </source>
</reference>
<dbReference type="Gene3D" id="2.160.20.120">
    <property type="match status" value="1"/>
</dbReference>
<dbReference type="Proteomes" id="UP000245618">
    <property type="component" value="Unassembled WGS sequence"/>
</dbReference>
<sequence>MIFGQNKERINGSKIVIENPKGIGEFTALEIEDNLTVFMKKGAKNQIKIEADDNLQKGITPKVENGVLVISCKYRKLINIKSKNITVK</sequence>
<comment type="caution">
    <text evidence="2">The sequence shown here is derived from an EMBL/GenBank/DDBJ whole genome shotgun (WGS) entry which is preliminary data.</text>
</comment>
<feature type="domain" description="Putative auto-transporter adhesin head GIN" evidence="1">
    <location>
        <begin position="25"/>
        <end position="87"/>
    </location>
</feature>
<evidence type="ECO:0000259" key="1">
    <source>
        <dbReference type="Pfam" id="PF10988"/>
    </source>
</evidence>
<evidence type="ECO:0000313" key="3">
    <source>
        <dbReference type="Proteomes" id="UP000245618"/>
    </source>
</evidence>
<gene>
    <name evidence="2" type="ORF">DB891_15605</name>
</gene>
<dbReference type="Pfam" id="PF10988">
    <property type="entry name" value="DUF2807"/>
    <property type="match status" value="1"/>
</dbReference>
<accession>A0A2U1JNC6</accession>
<name>A0A2U1JNC6_9FLAO</name>